<accession>A0ABY1R8L4</accession>
<dbReference type="Gene3D" id="3.10.450.40">
    <property type="match status" value="1"/>
</dbReference>
<sequence length="236" mass="26935">MVAKPVVLRTFRWDTISKAKEAFRAILHTYDLNERITDPTHVKMLHELLEQHPRVQEKTGQGVDHFYVGRTQQEDGSVRHWNGRGIWIRRVDGSPADFGYNAAITGPSARVDAKDAMRHAVSTRRDDYRERRYAGASDVTCFLSGEMLNETDAQVIYVNPTWEQLTYRFALSEGGWEQIKVSSGDGSAQIGGRLSDPEVLRRWLAFYDAHANLEIASRSSAARRPWPDETAWDPFK</sequence>
<dbReference type="RefSeq" id="WP_086472800.1">
    <property type="nucleotide sequence ID" value="NZ_FXWJ01000001.1"/>
</dbReference>
<dbReference type="Proteomes" id="UP000194464">
    <property type="component" value="Unassembled WGS sequence"/>
</dbReference>
<comment type="caution">
    <text evidence="1">The sequence shown here is derived from an EMBL/GenBank/DDBJ whole genome shotgun (WGS) entry which is preliminary data.</text>
</comment>
<name>A0ABY1R8L4_9MICO</name>
<dbReference type="Pfam" id="PF11523">
    <property type="entry name" value="DUF3223"/>
    <property type="match status" value="1"/>
</dbReference>
<keyword evidence="2" id="KW-1185">Reference proteome</keyword>
<evidence type="ECO:0008006" key="3">
    <source>
        <dbReference type="Google" id="ProtNLM"/>
    </source>
</evidence>
<protein>
    <recommendedName>
        <fullName evidence="3">DUF3223 domain-containing protein</fullName>
    </recommendedName>
</protein>
<organism evidence="1 2">
    <name type="scientific">Plantibacter elymi</name>
    <name type="common">nom. nud.</name>
    <dbReference type="NCBI Taxonomy" id="199708"/>
    <lineage>
        <taxon>Bacteria</taxon>
        <taxon>Bacillati</taxon>
        <taxon>Actinomycetota</taxon>
        <taxon>Actinomycetes</taxon>
        <taxon>Micrococcales</taxon>
        <taxon>Microbacteriaceae</taxon>
        <taxon>Plantibacter</taxon>
    </lineage>
</organism>
<gene>
    <name evidence="1" type="ORF">SAMN06295909_0615</name>
</gene>
<evidence type="ECO:0000313" key="1">
    <source>
        <dbReference type="EMBL" id="SMQ61601.1"/>
    </source>
</evidence>
<evidence type="ECO:0000313" key="2">
    <source>
        <dbReference type="Proteomes" id="UP000194464"/>
    </source>
</evidence>
<proteinExistence type="predicted"/>
<dbReference type="EMBL" id="FXWJ01000001">
    <property type="protein sequence ID" value="SMQ61601.1"/>
    <property type="molecule type" value="Genomic_DNA"/>
</dbReference>
<reference evidence="1 2" key="1">
    <citation type="submission" date="2017-04" db="EMBL/GenBank/DDBJ databases">
        <authorList>
            <person name="Varghese N."/>
            <person name="Submissions S."/>
        </authorList>
    </citation>
    <scope>NUCLEOTIDE SEQUENCE [LARGE SCALE GENOMIC DNA]</scope>
    <source>
        <strain evidence="1 2">VKM Ac-1784</strain>
    </source>
</reference>